<evidence type="ECO:0000313" key="1">
    <source>
        <dbReference type="EMBL" id="GBN89584.1"/>
    </source>
</evidence>
<dbReference type="EMBL" id="BGPR01022864">
    <property type="protein sequence ID" value="GBN89584.1"/>
    <property type="molecule type" value="Genomic_DNA"/>
</dbReference>
<proteinExistence type="predicted"/>
<dbReference type="OrthoDB" id="2288291at2759"/>
<keyword evidence="2" id="KW-1185">Reference proteome</keyword>
<dbReference type="Gene3D" id="3.30.420.10">
    <property type="entry name" value="Ribonuclease H-like superfamily/Ribonuclease H"/>
    <property type="match status" value="1"/>
</dbReference>
<dbReference type="InterPro" id="IPR036397">
    <property type="entry name" value="RNaseH_sf"/>
</dbReference>
<dbReference type="PANTHER" id="PTHR47326">
    <property type="entry name" value="TRANSPOSABLE ELEMENT TC3 TRANSPOSASE-LIKE PROTEIN"/>
    <property type="match status" value="1"/>
</dbReference>
<name>A0A4Y2SMR7_ARAVE</name>
<comment type="caution">
    <text evidence="1">The sequence shown here is derived from an EMBL/GenBank/DDBJ whole genome shotgun (WGS) entry which is preliminary data.</text>
</comment>
<dbReference type="GO" id="GO:0003676">
    <property type="term" value="F:nucleic acid binding"/>
    <property type="evidence" value="ECO:0007669"/>
    <property type="project" value="InterPro"/>
</dbReference>
<accession>A0A4Y2SMR7</accession>
<evidence type="ECO:0000313" key="2">
    <source>
        <dbReference type="Proteomes" id="UP000499080"/>
    </source>
</evidence>
<gene>
    <name evidence="1" type="ORF">AVEN_22053_1</name>
</gene>
<dbReference type="PANTHER" id="PTHR47326:SF1">
    <property type="entry name" value="HTH PSQ-TYPE DOMAIN-CONTAINING PROTEIN"/>
    <property type="match status" value="1"/>
</dbReference>
<sequence length="91" mass="10156">MANSGSGGVVQWFGPPQSRDLACLDYFLWRYVKSLVYKSPVNSAEDLVARIAAAAEEVRNMPGIFFNVRSSMHQRCEACITARGCNFEHLL</sequence>
<organism evidence="1 2">
    <name type="scientific">Araneus ventricosus</name>
    <name type="common">Orbweaver spider</name>
    <name type="synonym">Epeira ventricosa</name>
    <dbReference type="NCBI Taxonomy" id="182803"/>
    <lineage>
        <taxon>Eukaryota</taxon>
        <taxon>Metazoa</taxon>
        <taxon>Ecdysozoa</taxon>
        <taxon>Arthropoda</taxon>
        <taxon>Chelicerata</taxon>
        <taxon>Arachnida</taxon>
        <taxon>Araneae</taxon>
        <taxon>Araneomorphae</taxon>
        <taxon>Entelegynae</taxon>
        <taxon>Araneoidea</taxon>
        <taxon>Araneidae</taxon>
        <taxon>Araneus</taxon>
    </lineage>
</organism>
<dbReference type="AlphaFoldDB" id="A0A4Y2SMR7"/>
<protein>
    <submittedName>
        <fullName evidence="1">Uncharacterized protein</fullName>
    </submittedName>
</protein>
<reference evidence="1 2" key="1">
    <citation type="journal article" date="2019" name="Sci. Rep.">
        <title>Orb-weaving spider Araneus ventricosus genome elucidates the spidroin gene catalogue.</title>
        <authorList>
            <person name="Kono N."/>
            <person name="Nakamura H."/>
            <person name="Ohtoshi R."/>
            <person name="Moran D.A.P."/>
            <person name="Shinohara A."/>
            <person name="Yoshida Y."/>
            <person name="Fujiwara M."/>
            <person name="Mori M."/>
            <person name="Tomita M."/>
            <person name="Arakawa K."/>
        </authorList>
    </citation>
    <scope>NUCLEOTIDE SEQUENCE [LARGE SCALE GENOMIC DNA]</scope>
</reference>
<dbReference type="Proteomes" id="UP000499080">
    <property type="component" value="Unassembled WGS sequence"/>
</dbReference>